<accession>A0A848QIR3</accession>
<dbReference type="InterPro" id="IPR045851">
    <property type="entry name" value="AMP-bd_C_sf"/>
</dbReference>
<protein>
    <submittedName>
        <fullName evidence="3">AMP-binding protein</fullName>
    </submittedName>
</protein>
<dbReference type="AlphaFoldDB" id="A0A848QIR3"/>
<dbReference type="Gene3D" id="3.40.50.12780">
    <property type="entry name" value="N-terminal domain of ligase-like"/>
    <property type="match status" value="1"/>
</dbReference>
<dbReference type="PANTHER" id="PTHR43767:SF1">
    <property type="entry name" value="NONRIBOSOMAL PEPTIDE SYNTHASE PES1 (EUROFUNG)-RELATED"/>
    <property type="match status" value="1"/>
</dbReference>
<dbReference type="GO" id="GO:0016878">
    <property type="term" value="F:acid-thiol ligase activity"/>
    <property type="evidence" value="ECO:0007669"/>
    <property type="project" value="UniProtKB-ARBA"/>
</dbReference>
<feature type="domain" description="AMP-binding enzyme C-terminal" evidence="2">
    <location>
        <begin position="456"/>
        <end position="528"/>
    </location>
</feature>
<name>A0A848QIR3_9SPHN</name>
<dbReference type="Gene3D" id="3.30.300.30">
    <property type="match status" value="1"/>
</dbReference>
<dbReference type="InterPro" id="IPR042099">
    <property type="entry name" value="ANL_N_sf"/>
</dbReference>
<dbReference type="Proteomes" id="UP000561181">
    <property type="component" value="Unassembled WGS sequence"/>
</dbReference>
<dbReference type="RefSeq" id="WP_170010013.1">
    <property type="nucleotide sequence ID" value="NZ_JABCRE010000002.1"/>
</dbReference>
<evidence type="ECO:0000259" key="1">
    <source>
        <dbReference type="Pfam" id="PF00501"/>
    </source>
</evidence>
<evidence type="ECO:0000313" key="3">
    <source>
        <dbReference type="EMBL" id="NMW30934.1"/>
    </source>
</evidence>
<reference evidence="3 4" key="1">
    <citation type="submission" date="2020-04" db="EMBL/GenBank/DDBJ databases">
        <authorList>
            <person name="Liu A."/>
        </authorList>
    </citation>
    <scope>NUCLEOTIDE SEQUENCE [LARGE SCALE GENOMIC DNA]</scope>
    <source>
        <strain evidence="3 4">RZ02</strain>
    </source>
</reference>
<dbReference type="SUPFAM" id="SSF56801">
    <property type="entry name" value="Acetyl-CoA synthetase-like"/>
    <property type="match status" value="1"/>
</dbReference>
<feature type="domain" description="AMP-dependent synthetase/ligase" evidence="1">
    <location>
        <begin position="20"/>
        <end position="375"/>
    </location>
</feature>
<sequence length="543" mass="57851">MIWRGENFGVAVKAIANTVEHGRPALLHGDRMVTWQELDRQTDAIAASLIRQGLKPGDVAGQMLRNSPDYILAYFGCVKAGITPVNVNYHYKQGELRDIFTRFGLKALFVEQEFAAAAEATDTPGLDHIIIADPANANWRDMLQADGSEDFVPHQDAQALFFTATGGTTGMPKAVMWPFEEAWDAFQISQWPTGLGQPPHIAASLAEHCAIAAKIAPDGPDSPAPLLLLSPLMHGAGQFAAMIHLMRGGTLATVPASRLDANQAIDAVKQRKARSLAFVGDAFAMPLADALENRTDGKDAIKSLRLVTSSGAVFSQSVKDRLIAANPEMVIIDALGSSESAGTAVTITSAAGTSGGGNFAPMPGRDTKIFAVDVSGNHQEVQPGSDDFGILARSGPLPLGYLGEDEKNAQTFPEIGGRRWLMTGDTARYRADGSIEFQGRDNMCINTGGEKVFPEEVEAVLQGCEGVQDVRVVGIPDPRFGRKITAVIQGADAVEAELDATVRAALAGYKIPRLYVFTEQSLRLNNGKPDYKAAQALADAAIG</sequence>
<gene>
    <name evidence="3" type="ORF">HKD42_02525</name>
</gene>
<organism evidence="3 4">
    <name type="scientific">Pontixanthobacter rizhaonensis</name>
    <dbReference type="NCBI Taxonomy" id="2730337"/>
    <lineage>
        <taxon>Bacteria</taxon>
        <taxon>Pseudomonadati</taxon>
        <taxon>Pseudomonadota</taxon>
        <taxon>Alphaproteobacteria</taxon>
        <taxon>Sphingomonadales</taxon>
        <taxon>Erythrobacteraceae</taxon>
        <taxon>Pontixanthobacter</taxon>
    </lineage>
</organism>
<dbReference type="Pfam" id="PF13193">
    <property type="entry name" value="AMP-binding_C"/>
    <property type="match status" value="1"/>
</dbReference>
<dbReference type="InterPro" id="IPR025110">
    <property type="entry name" value="AMP-bd_C"/>
</dbReference>
<dbReference type="Pfam" id="PF00501">
    <property type="entry name" value="AMP-binding"/>
    <property type="match status" value="1"/>
</dbReference>
<proteinExistence type="predicted"/>
<comment type="caution">
    <text evidence="3">The sequence shown here is derived from an EMBL/GenBank/DDBJ whole genome shotgun (WGS) entry which is preliminary data.</text>
</comment>
<dbReference type="InterPro" id="IPR000873">
    <property type="entry name" value="AMP-dep_synth/lig_dom"/>
</dbReference>
<evidence type="ECO:0000313" key="4">
    <source>
        <dbReference type="Proteomes" id="UP000561181"/>
    </source>
</evidence>
<dbReference type="PANTHER" id="PTHR43767">
    <property type="entry name" value="LONG-CHAIN-FATTY-ACID--COA LIGASE"/>
    <property type="match status" value="1"/>
</dbReference>
<dbReference type="InterPro" id="IPR050237">
    <property type="entry name" value="ATP-dep_AMP-bd_enzyme"/>
</dbReference>
<evidence type="ECO:0000259" key="2">
    <source>
        <dbReference type="Pfam" id="PF13193"/>
    </source>
</evidence>
<dbReference type="EMBL" id="JABCRE010000002">
    <property type="protein sequence ID" value="NMW30934.1"/>
    <property type="molecule type" value="Genomic_DNA"/>
</dbReference>
<keyword evidence="4" id="KW-1185">Reference proteome</keyword>